<dbReference type="AlphaFoldDB" id="A0A094QKE0"/>
<comment type="caution">
    <text evidence="1">The sequence shown here is derived from an EMBL/GenBank/DDBJ whole genome shotgun (WGS) entry which is preliminary data.</text>
</comment>
<proteinExistence type="predicted"/>
<gene>
    <name evidence="1" type="ORF">GM50_18660</name>
</gene>
<reference evidence="1" key="1">
    <citation type="submission" date="2014-05" db="EMBL/GenBank/DDBJ databases">
        <title>Key roles for freshwater Actinobacteria revealed by deep metagenomic sequencing.</title>
        <authorList>
            <person name="Ghai R."/>
            <person name="Mizuno C.M."/>
            <person name="Picazo A."/>
            <person name="Camacho A."/>
            <person name="Rodriguez-Valera F."/>
        </authorList>
    </citation>
    <scope>NUCLEOTIDE SEQUENCE</scope>
</reference>
<name>A0A094QKE0_9ZZZZ</name>
<organism evidence="1">
    <name type="scientific">freshwater metagenome</name>
    <dbReference type="NCBI Taxonomy" id="449393"/>
    <lineage>
        <taxon>unclassified sequences</taxon>
        <taxon>metagenomes</taxon>
        <taxon>ecological metagenomes</taxon>
    </lineage>
</organism>
<protein>
    <submittedName>
        <fullName evidence="1">Uncharacterized protein</fullName>
    </submittedName>
</protein>
<sequence>MTSQISTGRGMVRGDLLKADPDLPKIQSKAWFVSSQGLTLAHG</sequence>
<evidence type="ECO:0000313" key="1">
    <source>
        <dbReference type="EMBL" id="KGA14916.1"/>
    </source>
</evidence>
<accession>A0A094QKE0</accession>
<dbReference type="EMBL" id="JNSK01000113">
    <property type="protein sequence ID" value="KGA14916.1"/>
    <property type="molecule type" value="Genomic_DNA"/>
</dbReference>